<name>A0ACA9UN00_BIOOC</name>
<accession>A0ACA9UN00</accession>
<sequence>MHIQNAFHALLAGAALFASAEAKKNCHTKLHTTSTPSASSVLASTPSASSIVSPSSSQVFSSPVFSPSPISSLSTLGTSSPISSVTFFINHHNYLDDYFAFIFVLDYYSTCSPSSSSTPIPSAPSITLTTILSTTSTTSALPTQTPFRLIASSPSYATADGQPARYVPSSNAGAVYLVAPSATWVPGEFIFEESTGYLKISTSDLYLVVSSGFSLNTASSSSTSAKVKCSAPVKAVMALSCWQENQTARNGFFVTNFSASQAVALYPSNLSVSTLSKIELVPQLVAA</sequence>
<comment type="caution">
    <text evidence="1">The sequence shown here is derived from an EMBL/GenBank/DDBJ whole genome shotgun (WGS) entry which is preliminary data.</text>
</comment>
<reference evidence="1" key="2">
    <citation type="submission" date="2021-10" db="EMBL/GenBank/DDBJ databases">
        <authorList>
            <person name="Piombo E."/>
        </authorList>
    </citation>
    <scope>NUCLEOTIDE SEQUENCE</scope>
</reference>
<dbReference type="Proteomes" id="UP000836387">
    <property type="component" value="Unassembled WGS sequence"/>
</dbReference>
<proteinExistence type="predicted"/>
<protein>
    <submittedName>
        <fullName evidence="1">Uncharacterized protein</fullName>
    </submittedName>
</protein>
<dbReference type="EMBL" id="CADEHS020000573">
    <property type="protein sequence ID" value="CAG9954606.1"/>
    <property type="molecule type" value="Genomic_DNA"/>
</dbReference>
<gene>
    <name evidence="1" type="ORF">CRV2_00018191</name>
</gene>
<evidence type="ECO:0000313" key="1">
    <source>
        <dbReference type="EMBL" id="CAG9954606.1"/>
    </source>
</evidence>
<evidence type="ECO:0000313" key="2">
    <source>
        <dbReference type="Proteomes" id="UP000836387"/>
    </source>
</evidence>
<reference evidence="1" key="1">
    <citation type="submission" date="2020-04" db="EMBL/GenBank/DDBJ databases">
        <authorList>
            <person name="Broberg M."/>
        </authorList>
    </citation>
    <scope>NUCLEOTIDE SEQUENCE</scope>
</reference>
<organism evidence="1 2">
    <name type="scientific">Clonostachys rosea f. rosea IK726</name>
    <dbReference type="NCBI Taxonomy" id="1349383"/>
    <lineage>
        <taxon>Eukaryota</taxon>
        <taxon>Fungi</taxon>
        <taxon>Dikarya</taxon>
        <taxon>Ascomycota</taxon>
        <taxon>Pezizomycotina</taxon>
        <taxon>Sordariomycetes</taxon>
        <taxon>Hypocreomycetidae</taxon>
        <taxon>Hypocreales</taxon>
        <taxon>Bionectriaceae</taxon>
        <taxon>Clonostachys</taxon>
    </lineage>
</organism>
<keyword evidence="2" id="KW-1185">Reference proteome</keyword>